<name>A0A8S9J185_BRACR</name>
<dbReference type="EMBL" id="QGKY02001015">
    <property type="protein sequence ID" value="KAF2575834.1"/>
    <property type="molecule type" value="Genomic_DNA"/>
</dbReference>
<proteinExistence type="predicted"/>
<evidence type="ECO:0000313" key="1">
    <source>
        <dbReference type="EMBL" id="KAF2575834.1"/>
    </source>
</evidence>
<accession>A0A8S9J185</accession>
<reference evidence="1" key="1">
    <citation type="submission" date="2019-12" db="EMBL/GenBank/DDBJ databases">
        <title>Genome sequencing and annotation of Brassica cretica.</title>
        <authorList>
            <person name="Studholme D.J."/>
            <person name="Sarris P.F."/>
        </authorList>
    </citation>
    <scope>NUCLEOTIDE SEQUENCE</scope>
    <source>
        <strain evidence="1">PFS-102/07</strain>
        <tissue evidence="1">Leaf</tissue>
    </source>
</reference>
<dbReference type="AlphaFoldDB" id="A0A8S9J185"/>
<comment type="caution">
    <text evidence="1">The sequence shown here is derived from an EMBL/GenBank/DDBJ whole genome shotgun (WGS) entry which is preliminary data.</text>
</comment>
<sequence>MAELGDYIRSQRFSPVVQETDEAFGSSCKSLEKIRVVASLEIMAERQAVKCVDSAGASIKKRTKTIHRRISIEEAEDRRLRVICVFCDEPETADHYLRHMNAGLLMIACDEDQPSAVSVSKTTSAAMIPDSEAQIELESDPLIAKKIPDVELTKTEEQIESQCASQHIDSFEHKKVPHSALLENSSSQLLCNESRHDQICGVLSAPKLEPAYILDVDMGEELTQKAIEGVDFVAHQLYDQLLLRVGGKVKQRRYPKSWMFKFELLRTDLKLPEADMVKVYLQGLEMDAQRTIQMFQSLKIGQCLLTGRLYEQWHPKKDHNLKANHSNDMYRVPFEIQGKKMIVSADSQVQVETASIPVIQCSILDRESKEYVDSLKKTEEFHELELVGTEDNRVKALERATRLWKPRRLLLYSFIQLGWLVRDGKIHENAFSSDETRERRDMDLCFFQSLMLKNTLRVEESAAGQIKRSAIDDEKFWGTRFEDAQIGLCFLETSDTTKPVYPTEDLIPEHQLLVQTVLRVRREYQQQILILWKKKRHKKGNEDFVEAVIDNMNIGCDYAETVLNMLKSFWFMESWEGEPTTGFVGNRFHDFVISEVFHLQRPPENIFNIENGPESEVVSSLLQWLLLSSWSSRNRDSLRTNQSALEYVKLVIGDSVELLFWYQEIYFSESSVHEELQVTTAVWHRWMHKIEIWSCVVLLLKRWFRTWESLLLCWFINGVCLQQDDALEVECFVLGAGVFEVATGHQQCLSDGELCDNNVADVLTLFGDTQRRVGVSANMPFDPGG</sequence>
<organism evidence="1">
    <name type="scientific">Brassica cretica</name>
    <name type="common">Mustard</name>
    <dbReference type="NCBI Taxonomy" id="69181"/>
    <lineage>
        <taxon>Eukaryota</taxon>
        <taxon>Viridiplantae</taxon>
        <taxon>Streptophyta</taxon>
        <taxon>Embryophyta</taxon>
        <taxon>Tracheophyta</taxon>
        <taxon>Spermatophyta</taxon>
        <taxon>Magnoliopsida</taxon>
        <taxon>eudicotyledons</taxon>
        <taxon>Gunneridae</taxon>
        <taxon>Pentapetalae</taxon>
        <taxon>rosids</taxon>
        <taxon>malvids</taxon>
        <taxon>Brassicales</taxon>
        <taxon>Brassicaceae</taxon>
        <taxon>Brassiceae</taxon>
        <taxon>Brassica</taxon>
    </lineage>
</organism>
<protein>
    <submittedName>
        <fullName evidence="1">Uncharacterized protein</fullName>
    </submittedName>
</protein>
<gene>
    <name evidence="1" type="ORF">F2Q70_00003379</name>
</gene>